<dbReference type="PANTHER" id="PTHR42734:SF6">
    <property type="entry name" value="MOLYBDATE IMPORT ATP-BINDING PROTEIN MOLC"/>
    <property type="match status" value="1"/>
</dbReference>
<dbReference type="GO" id="GO:0005524">
    <property type="term" value="F:ATP binding"/>
    <property type="evidence" value="ECO:0007669"/>
    <property type="project" value="UniProtKB-KW"/>
</dbReference>
<dbReference type="InterPro" id="IPR027417">
    <property type="entry name" value="P-loop_NTPase"/>
</dbReference>
<dbReference type="Gene3D" id="3.40.50.300">
    <property type="entry name" value="P-loop containing nucleotide triphosphate hydrolases"/>
    <property type="match status" value="1"/>
</dbReference>
<dbReference type="InterPro" id="IPR050153">
    <property type="entry name" value="Metal_Ion_Import_ABC"/>
</dbReference>
<comment type="caution">
    <text evidence="9">The sequence shown here is derived from an EMBL/GenBank/DDBJ whole genome shotgun (WGS) entry which is preliminary data.</text>
</comment>
<keyword evidence="6" id="KW-0406">Ion transport</keyword>
<dbReference type="InterPro" id="IPR003593">
    <property type="entry name" value="AAA+_ATPase"/>
</dbReference>
<feature type="compositionally biased region" description="Basic and acidic residues" evidence="7">
    <location>
        <begin position="253"/>
        <end position="262"/>
    </location>
</feature>
<dbReference type="SMART" id="SM00382">
    <property type="entry name" value="AAA"/>
    <property type="match status" value="1"/>
</dbReference>
<evidence type="ECO:0000256" key="1">
    <source>
        <dbReference type="ARBA" id="ARBA00005417"/>
    </source>
</evidence>
<reference evidence="9 10" key="1">
    <citation type="submission" date="2024-06" db="EMBL/GenBank/DDBJ databases">
        <title>Genomic Encyclopedia of Type Strains, Phase IV (KMG-IV): sequencing the most valuable type-strain genomes for metagenomic binning, comparative biology and taxonomic classification.</title>
        <authorList>
            <person name="Goeker M."/>
        </authorList>
    </citation>
    <scope>NUCLEOTIDE SEQUENCE [LARGE SCALE GENOMIC DNA]</scope>
    <source>
        <strain evidence="9 10">DSM 29846</strain>
    </source>
</reference>
<keyword evidence="4 9" id="KW-0067">ATP-binding</keyword>
<dbReference type="EMBL" id="JBEPLM010000009">
    <property type="protein sequence ID" value="MET3595116.1"/>
    <property type="molecule type" value="Genomic_DNA"/>
</dbReference>
<keyword evidence="3" id="KW-0547">Nucleotide-binding</keyword>
<evidence type="ECO:0000259" key="8">
    <source>
        <dbReference type="PROSITE" id="PS50893"/>
    </source>
</evidence>
<evidence type="ECO:0000313" key="9">
    <source>
        <dbReference type="EMBL" id="MET3595116.1"/>
    </source>
</evidence>
<feature type="domain" description="ABC transporter" evidence="8">
    <location>
        <begin position="2"/>
        <end position="225"/>
    </location>
</feature>
<evidence type="ECO:0000256" key="5">
    <source>
        <dbReference type="ARBA" id="ARBA00022906"/>
    </source>
</evidence>
<keyword evidence="2" id="KW-0813">Transport</keyword>
<evidence type="ECO:0000256" key="2">
    <source>
        <dbReference type="ARBA" id="ARBA00022448"/>
    </source>
</evidence>
<evidence type="ECO:0000256" key="4">
    <source>
        <dbReference type="ARBA" id="ARBA00022840"/>
    </source>
</evidence>
<keyword evidence="5" id="KW-0864">Zinc transport</keyword>
<dbReference type="SUPFAM" id="SSF52540">
    <property type="entry name" value="P-loop containing nucleoside triphosphate hydrolases"/>
    <property type="match status" value="1"/>
</dbReference>
<feature type="region of interest" description="Disordered" evidence="7">
    <location>
        <begin position="240"/>
        <end position="262"/>
    </location>
</feature>
<protein>
    <submittedName>
        <fullName evidence="9">Iron complex transport system ATP-binding protein</fullName>
    </submittedName>
</protein>
<dbReference type="InterPro" id="IPR003439">
    <property type="entry name" value="ABC_transporter-like_ATP-bd"/>
</dbReference>
<keyword evidence="10" id="KW-1185">Reference proteome</keyword>
<dbReference type="PANTHER" id="PTHR42734">
    <property type="entry name" value="METAL TRANSPORT SYSTEM ATP-BINDING PROTEIN TM_0124-RELATED"/>
    <property type="match status" value="1"/>
</dbReference>
<name>A0ABV2HWZ3_9HYPH</name>
<keyword evidence="5" id="KW-0862">Zinc</keyword>
<proteinExistence type="inferred from homology"/>
<sequence>MIRFANAGIRFGERWIFRELDLSVASGTTLALLGPNGRGKTTLVRAIVGLLPLSEGTRDAPSLVGYVPQATGEPIRYSVLDMVVMGRARQLGVFGSPSGEDYRAAHQALSTVGLAELSERPYKRTSGGERQLVMLARALSTGAHTIVLDEPASALDLANQSRLLGILGELQSHGTYTIVFSTHLPQHALHLADETMMMMPSGRLIRGRSAEILSDQNLEQLYGVPIRRVPMSGSTDAIVPLLDSPKHTSPAGHHREDCNHEH</sequence>
<evidence type="ECO:0000313" key="10">
    <source>
        <dbReference type="Proteomes" id="UP001549036"/>
    </source>
</evidence>
<evidence type="ECO:0000256" key="3">
    <source>
        <dbReference type="ARBA" id="ARBA00022741"/>
    </source>
</evidence>
<evidence type="ECO:0000256" key="6">
    <source>
        <dbReference type="ARBA" id="ARBA00023065"/>
    </source>
</evidence>
<dbReference type="PROSITE" id="PS50893">
    <property type="entry name" value="ABC_TRANSPORTER_2"/>
    <property type="match status" value="1"/>
</dbReference>
<dbReference type="RefSeq" id="WP_354416437.1">
    <property type="nucleotide sequence ID" value="NZ_JBEPLM010000009.1"/>
</dbReference>
<gene>
    <name evidence="9" type="ORF">ABID26_004528</name>
</gene>
<evidence type="ECO:0000256" key="7">
    <source>
        <dbReference type="SAM" id="MobiDB-lite"/>
    </source>
</evidence>
<dbReference type="Pfam" id="PF00005">
    <property type="entry name" value="ABC_tran"/>
    <property type="match status" value="1"/>
</dbReference>
<comment type="similarity">
    <text evidence="1">Belongs to the ABC transporter superfamily.</text>
</comment>
<dbReference type="Proteomes" id="UP001549036">
    <property type="component" value="Unassembled WGS sequence"/>
</dbReference>
<organism evidence="9 10">
    <name type="scientific">Mesorhizobium shonense</name>
    <dbReference type="NCBI Taxonomy" id="1209948"/>
    <lineage>
        <taxon>Bacteria</taxon>
        <taxon>Pseudomonadati</taxon>
        <taxon>Pseudomonadota</taxon>
        <taxon>Alphaproteobacteria</taxon>
        <taxon>Hyphomicrobiales</taxon>
        <taxon>Phyllobacteriaceae</taxon>
        <taxon>Mesorhizobium</taxon>
    </lineage>
</organism>
<accession>A0ABV2HWZ3</accession>